<dbReference type="Proteomes" id="UP001642900">
    <property type="component" value="Unassembled WGS sequence"/>
</dbReference>
<name>A0A6G4WGJ4_9HYPH</name>
<dbReference type="AlphaFoldDB" id="A0A6G4WGJ4"/>
<sequence length="228" mass="25420">MTGSSDRGNELHAELSSLIIKELQRVLAHYNEAVRGRSSISLCIGAEETAATHRLHTADELTALAFEFVYKFAVEAARRLNVDAREVASSMVRVEDTPGSVVLEAHNHQTDDMRIADWAGQIAGPTHLEKHFGIPRSTLYRWQRHNDVIALRKGARKYVFPLAQFIDGRPAPGIRQVLASISNPRSAWLWLIHPSPLLNNRVPIEMLRKDLTEEVVSAARAFSLIASS</sequence>
<dbReference type="EMBL" id="JAAKZF010000032">
    <property type="protein sequence ID" value="NGO53478.1"/>
    <property type="molecule type" value="Genomic_DNA"/>
</dbReference>
<comment type="caution">
    <text evidence="2">The sequence shown here is derived from an EMBL/GenBank/DDBJ whole genome shotgun (WGS) entry which is preliminary data.</text>
</comment>
<evidence type="ECO:0000313" key="2">
    <source>
        <dbReference type="EMBL" id="NGO53478.1"/>
    </source>
</evidence>
<evidence type="ECO:0000313" key="3">
    <source>
        <dbReference type="Proteomes" id="UP001642900"/>
    </source>
</evidence>
<gene>
    <name evidence="2" type="ORF">G6N73_20325</name>
</gene>
<reference evidence="2 3" key="1">
    <citation type="submission" date="2020-02" db="EMBL/GenBank/DDBJ databases">
        <title>Genome sequence of strain CCNWXJ40-4.</title>
        <authorList>
            <person name="Gao J."/>
            <person name="Sun J."/>
        </authorList>
    </citation>
    <scope>NUCLEOTIDE SEQUENCE [LARGE SCALE GENOMIC DNA]</scope>
    <source>
        <strain evidence="2 3">CCNWXJ 40-4</strain>
    </source>
</reference>
<proteinExistence type="predicted"/>
<accession>A0A6G4WGJ4</accession>
<organism evidence="2 3">
    <name type="scientific">Allomesorhizobium camelthorni</name>
    <dbReference type="NCBI Taxonomy" id="475069"/>
    <lineage>
        <taxon>Bacteria</taxon>
        <taxon>Pseudomonadati</taxon>
        <taxon>Pseudomonadota</taxon>
        <taxon>Alphaproteobacteria</taxon>
        <taxon>Hyphomicrobiales</taxon>
        <taxon>Phyllobacteriaceae</taxon>
        <taxon>Allomesorhizobium</taxon>
    </lineage>
</organism>
<protein>
    <recommendedName>
        <fullName evidence="1">Antitoxin Xre/MbcA/ParS-like middle domain-containing protein</fullName>
    </recommendedName>
</protein>
<dbReference type="Pfam" id="PF23125">
    <property type="entry name" value="Xre-MbcA-ParS_M"/>
    <property type="match status" value="1"/>
</dbReference>
<keyword evidence="3" id="KW-1185">Reference proteome</keyword>
<dbReference type="RefSeq" id="WP_165030888.1">
    <property type="nucleotide sequence ID" value="NZ_JAAKZF010000032.1"/>
</dbReference>
<dbReference type="InterPro" id="IPR056312">
    <property type="entry name" value="Xre-MbcA-ParS_M"/>
</dbReference>
<feature type="domain" description="Antitoxin Xre/MbcA/ParS-like middle" evidence="1">
    <location>
        <begin position="122"/>
        <end position="170"/>
    </location>
</feature>
<evidence type="ECO:0000259" key="1">
    <source>
        <dbReference type="Pfam" id="PF23125"/>
    </source>
</evidence>